<dbReference type="Proteomes" id="UP000478052">
    <property type="component" value="Unassembled WGS sequence"/>
</dbReference>
<dbReference type="PANTHER" id="PTHR23503:SF128">
    <property type="entry name" value="GLUCOSE TRANSPORTER TYPE 1"/>
    <property type="match status" value="1"/>
</dbReference>
<accession>A0A6G0ZHX4</accession>
<evidence type="ECO:0000256" key="2">
    <source>
        <dbReference type="ARBA" id="ARBA00022692"/>
    </source>
</evidence>
<comment type="subcellular location">
    <subcellularLocation>
        <location evidence="1">Membrane</location>
        <topology evidence="1">Multi-pass membrane protein</topology>
    </subcellularLocation>
</comment>
<reference evidence="9 10" key="1">
    <citation type="submission" date="2019-08" db="EMBL/GenBank/DDBJ databases">
        <title>Whole genome of Aphis craccivora.</title>
        <authorList>
            <person name="Voronova N.V."/>
            <person name="Shulinski R.S."/>
            <person name="Bandarenka Y.V."/>
            <person name="Zhorov D.G."/>
            <person name="Warner D."/>
        </authorList>
    </citation>
    <scope>NUCLEOTIDE SEQUENCE [LARGE SCALE GENOMIC DNA]</scope>
    <source>
        <strain evidence="9">180601</strain>
        <tissue evidence="9">Whole Body</tissue>
    </source>
</reference>
<feature type="transmembrane region" description="Helical" evidence="7">
    <location>
        <begin position="360"/>
        <end position="384"/>
    </location>
</feature>
<dbReference type="PANTHER" id="PTHR23503">
    <property type="entry name" value="SOLUTE CARRIER FAMILY 2"/>
    <property type="match status" value="1"/>
</dbReference>
<dbReference type="CDD" id="cd17431">
    <property type="entry name" value="MFS_GLUT_Class1"/>
    <property type="match status" value="1"/>
</dbReference>
<keyword evidence="9" id="KW-0813">Transport</keyword>
<feature type="region of interest" description="Disordered" evidence="6">
    <location>
        <begin position="103"/>
        <end position="123"/>
    </location>
</feature>
<feature type="transmembrane region" description="Helical" evidence="7">
    <location>
        <begin position="453"/>
        <end position="471"/>
    </location>
</feature>
<evidence type="ECO:0000313" key="9">
    <source>
        <dbReference type="EMBL" id="KAF0770773.1"/>
    </source>
</evidence>
<comment type="caution">
    <text evidence="9">The sequence shown here is derived from an EMBL/GenBank/DDBJ whole genome shotgun (WGS) entry which is preliminary data.</text>
</comment>
<feature type="transmembrane region" description="Helical" evidence="7">
    <location>
        <begin position="581"/>
        <end position="601"/>
    </location>
</feature>
<evidence type="ECO:0000259" key="8">
    <source>
        <dbReference type="PROSITE" id="PS50850"/>
    </source>
</evidence>
<keyword evidence="4 7" id="KW-0472">Membrane</keyword>
<dbReference type="InterPro" id="IPR005829">
    <property type="entry name" value="Sugar_transporter_CS"/>
</dbReference>
<dbReference type="InterPro" id="IPR005828">
    <property type="entry name" value="MFS_sugar_transport-like"/>
</dbReference>
<dbReference type="PRINTS" id="PR00171">
    <property type="entry name" value="SUGRTRNSPORT"/>
</dbReference>
<evidence type="ECO:0000256" key="4">
    <source>
        <dbReference type="ARBA" id="ARBA00023136"/>
    </source>
</evidence>
<feature type="domain" description="Major facilitator superfamily (MFS) profile" evidence="8">
    <location>
        <begin position="312"/>
        <end position="755"/>
    </location>
</feature>
<keyword evidence="2 7" id="KW-0812">Transmembrane</keyword>
<feature type="transmembrane region" description="Helical" evidence="7">
    <location>
        <begin position="305"/>
        <end position="325"/>
    </location>
</feature>
<feature type="compositionally biased region" description="Low complexity" evidence="6">
    <location>
        <begin position="44"/>
        <end position="65"/>
    </location>
</feature>
<feature type="transmembrane region" description="Helical" evidence="7">
    <location>
        <begin position="701"/>
        <end position="724"/>
    </location>
</feature>
<dbReference type="EMBL" id="VUJU01000388">
    <property type="protein sequence ID" value="KAF0770773.1"/>
    <property type="molecule type" value="Genomic_DNA"/>
</dbReference>
<keyword evidence="9" id="KW-0762">Sugar transport</keyword>
<keyword evidence="5" id="KW-0175">Coiled coil</keyword>
<evidence type="ECO:0000256" key="6">
    <source>
        <dbReference type="SAM" id="MobiDB-lite"/>
    </source>
</evidence>
<feature type="transmembrane region" description="Helical" evidence="7">
    <location>
        <begin position="393"/>
        <end position="413"/>
    </location>
</feature>
<feature type="compositionally biased region" description="Basic and acidic residues" evidence="6">
    <location>
        <begin position="106"/>
        <end position="116"/>
    </location>
</feature>
<dbReference type="InterPro" id="IPR020846">
    <property type="entry name" value="MFS_dom"/>
</dbReference>
<dbReference type="InterPro" id="IPR003663">
    <property type="entry name" value="Sugar/inositol_transpt"/>
</dbReference>
<feature type="transmembrane region" description="Helical" evidence="7">
    <location>
        <begin position="662"/>
        <end position="689"/>
    </location>
</feature>
<dbReference type="PROSITE" id="PS50850">
    <property type="entry name" value="MFS"/>
    <property type="match status" value="1"/>
</dbReference>
<feature type="compositionally biased region" description="Gly residues" evidence="6">
    <location>
        <begin position="10"/>
        <end position="25"/>
    </location>
</feature>
<dbReference type="Pfam" id="PF00083">
    <property type="entry name" value="Sugar_tr"/>
    <property type="match status" value="1"/>
</dbReference>
<dbReference type="InterPro" id="IPR045263">
    <property type="entry name" value="GLUT"/>
</dbReference>
<dbReference type="PROSITE" id="PS00217">
    <property type="entry name" value="SUGAR_TRANSPORT_2"/>
    <property type="match status" value="1"/>
</dbReference>
<evidence type="ECO:0000256" key="3">
    <source>
        <dbReference type="ARBA" id="ARBA00022989"/>
    </source>
</evidence>
<keyword evidence="3 7" id="KW-1133">Transmembrane helix</keyword>
<feature type="transmembrane region" description="Helical" evidence="7">
    <location>
        <begin position="419"/>
        <end position="441"/>
    </location>
</feature>
<dbReference type="GO" id="GO:0015149">
    <property type="term" value="F:hexose transmembrane transporter activity"/>
    <property type="evidence" value="ECO:0007669"/>
    <property type="project" value="TreeGrafter"/>
</dbReference>
<gene>
    <name evidence="9" type="ORF">FWK35_00003151</name>
</gene>
<dbReference type="Gene3D" id="1.20.1250.20">
    <property type="entry name" value="MFS general substrate transporter like domains"/>
    <property type="match status" value="1"/>
</dbReference>
<evidence type="ECO:0000256" key="1">
    <source>
        <dbReference type="ARBA" id="ARBA00004141"/>
    </source>
</evidence>
<dbReference type="SUPFAM" id="SSF103473">
    <property type="entry name" value="MFS general substrate transporter"/>
    <property type="match status" value="1"/>
</dbReference>
<evidence type="ECO:0000313" key="10">
    <source>
        <dbReference type="Proteomes" id="UP000478052"/>
    </source>
</evidence>
<feature type="transmembrane region" description="Helical" evidence="7">
    <location>
        <begin position="607"/>
        <end position="626"/>
    </location>
</feature>
<feature type="transmembrane region" description="Helical" evidence="7">
    <location>
        <begin position="638"/>
        <end position="656"/>
    </location>
</feature>
<dbReference type="NCBIfam" id="TIGR00879">
    <property type="entry name" value="SP"/>
    <property type="match status" value="1"/>
</dbReference>
<dbReference type="OrthoDB" id="4540492at2759"/>
<evidence type="ECO:0000256" key="7">
    <source>
        <dbReference type="SAM" id="Phobius"/>
    </source>
</evidence>
<proteinExistence type="predicted"/>
<feature type="region of interest" description="Disordered" evidence="6">
    <location>
        <begin position="851"/>
        <end position="871"/>
    </location>
</feature>
<keyword evidence="10" id="KW-1185">Reference proteome</keyword>
<name>A0A6G0ZHX4_APHCR</name>
<feature type="region of interest" description="Disordered" evidence="6">
    <location>
        <begin position="1"/>
        <end position="69"/>
    </location>
</feature>
<sequence>MKVSSSSGRVCGGGGGGGVCGNGGEDGNDTGSRGDSGGGGGGAPNNNDSSSSSTSTCTSSPPCSEGGCGGGSGGSGLVAGVLVSDQGEVISDRYVGVARQFASRQASERGSNKADQTDDSDDETTLRQMLVSSYMVDGLRSLQHQVTDMSANLTTRLDELQSRGVSPSPAAYYGTEHRGHMETSVALSEIRTQLHELTRSLESCQSEVTEVKRDMVAIKNELDTVQQVKEEIEELREYVDRLELQSHRRKLRLLEQVLIVSPSIHIVQPLNPSPRNNPPRRAPRILHATRSSRAREILHNAFDGLTFFLCYTILASMLGMLQFGYNTGVINAPEGNIEKFIKDVFEDRYKKNMDHAQAELLYSFAVSIFAIGGMLGGFSGGIIANRFGRKGGLLLNSFVGIGGACLMGLTKYFNSYEVLFIGRFIIGVNCGLNTSLVPMYISEIAPLNLRGGLGTVNQLAVTTGLLISQILGIEQILGTDEGWPLLLGLAICPAILQLILLPVCPESPRYLLITKQWEEEARKALRRLRATNQIEEDIEEMRAEERAQQSEATISMMELVCSPTLRQPLIISVVMQLSQQLSGINAVFYYSTSLFITAGLAENVAKFVTIGIGVIMVNMTLVTMPLMDKTGRRTLHLYGLGGMFIFSIFITISLLITEMIDWMSYLAVVSILGFVVFFAVGPGAIPWMITAELFSQGPRPAAMSIAVLINWVANFAVGIGFQPLKTALDNYTFLPFSVLLAIFWIFTYKKVPETKNKTFEEILALFRQNGSLVEIEASKTTSTITLVKPEDTPSMLNYSNALDEHLPPSERASLMVAEEKPLPDSSPVQHSPTDQEVCAVCVNTGSSLMMTSPNVTRRSSHTLSNHVCQMD</sequence>
<dbReference type="InterPro" id="IPR036259">
    <property type="entry name" value="MFS_trans_sf"/>
</dbReference>
<organism evidence="9 10">
    <name type="scientific">Aphis craccivora</name>
    <name type="common">Cowpea aphid</name>
    <dbReference type="NCBI Taxonomy" id="307492"/>
    <lineage>
        <taxon>Eukaryota</taxon>
        <taxon>Metazoa</taxon>
        <taxon>Ecdysozoa</taxon>
        <taxon>Arthropoda</taxon>
        <taxon>Hexapoda</taxon>
        <taxon>Insecta</taxon>
        <taxon>Pterygota</taxon>
        <taxon>Neoptera</taxon>
        <taxon>Paraneoptera</taxon>
        <taxon>Hemiptera</taxon>
        <taxon>Sternorrhyncha</taxon>
        <taxon>Aphidomorpha</taxon>
        <taxon>Aphidoidea</taxon>
        <taxon>Aphididae</taxon>
        <taxon>Aphidini</taxon>
        <taxon>Aphis</taxon>
        <taxon>Aphis</taxon>
    </lineage>
</organism>
<dbReference type="AlphaFoldDB" id="A0A6G0ZHX4"/>
<protein>
    <submittedName>
        <fullName evidence="9">Glucose transporter type 1 isoform X2</fullName>
    </submittedName>
</protein>
<feature type="compositionally biased region" description="Gly residues" evidence="6">
    <location>
        <begin position="34"/>
        <end position="43"/>
    </location>
</feature>
<dbReference type="GO" id="GO:0016020">
    <property type="term" value="C:membrane"/>
    <property type="evidence" value="ECO:0007669"/>
    <property type="project" value="UniProtKB-SubCell"/>
</dbReference>
<feature type="transmembrane region" description="Helical" evidence="7">
    <location>
        <begin position="730"/>
        <end position="748"/>
    </location>
</feature>
<feature type="coiled-coil region" evidence="5">
    <location>
        <begin position="187"/>
        <end position="245"/>
    </location>
</feature>
<evidence type="ECO:0000256" key="5">
    <source>
        <dbReference type="SAM" id="Coils"/>
    </source>
</evidence>
<feature type="transmembrane region" description="Helical" evidence="7">
    <location>
        <begin position="483"/>
        <end position="503"/>
    </location>
</feature>
<dbReference type="FunFam" id="1.20.1250.20:FF:000029">
    <property type="entry name" value="solute carrier family 2, facilitated glucose transporter member 4"/>
    <property type="match status" value="1"/>
</dbReference>